<dbReference type="AlphaFoldDB" id="A0A1G2SEB9"/>
<evidence type="ECO:0000313" key="2">
    <source>
        <dbReference type="Proteomes" id="UP000177987"/>
    </source>
</evidence>
<gene>
    <name evidence="1" type="ORF">A2937_03680</name>
</gene>
<accession>A0A1G2SEB9</accession>
<dbReference type="STRING" id="1802727.A2937_03680"/>
<sequence length="153" mass="17412">MTQLKIGDIVQIRTSKGFAYAQYIHKHPQYGALIRVLPNIYDAPVHDYLQIAEESERFVVFFPLSAAVNKQIVSIVGNAPVPDFAKKFPTFRAGVADPATGKVTTWWLWDGEKEWRVGDLTPEQRKMPIRGIWNDTLLIERIESGWKPETDSA</sequence>
<organism evidence="1 2">
    <name type="scientific">Candidatus Yonathbacteria bacterium RIFCSPLOWO2_01_FULL_47_33b</name>
    <dbReference type="NCBI Taxonomy" id="1802727"/>
    <lineage>
        <taxon>Bacteria</taxon>
        <taxon>Candidatus Yonathiibacteriota</taxon>
    </lineage>
</organism>
<reference evidence="1 2" key="1">
    <citation type="journal article" date="2016" name="Nat. Commun.">
        <title>Thousands of microbial genomes shed light on interconnected biogeochemical processes in an aquifer system.</title>
        <authorList>
            <person name="Anantharaman K."/>
            <person name="Brown C.T."/>
            <person name="Hug L.A."/>
            <person name="Sharon I."/>
            <person name="Castelle C.J."/>
            <person name="Probst A.J."/>
            <person name="Thomas B.C."/>
            <person name="Singh A."/>
            <person name="Wilkins M.J."/>
            <person name="Karaoz U."/>
            <person name="Brodie E.L."/>
            <person name="Williams K.H."/>
            <person name="Hubbard S.S."/>
            <person name="Banfield J.F."/>
        </authorList>
    </citation>
    <scope>NUCLEOTIDE SEQUENCE [LARGE SCALE GENOMIC DNA]</scope>
</reference>
<dbReference type="Proteomes" id="UP000177987">
    <property type="component" value="Unassembled WGS sequence"/>
</dbReference>
<dbReference type="EMBL" id="MHUW01000017">
    <property type="protein sequence ID" value="OHA83396.1"/>
    <property type="molecule type" value="Genomic_DNA"/>
</dbReference>
<evidence type="ECO:0000313" key="1">
    <source>
        <dbReference type="EMBL" id="OHA83396.1"/>
    </source>
</evidence>
<proteinExistence type="predicted"/>
<protein>
    <submittedName>
        <fullName evidence="1">Uncharacterized protein</fullName>
    </submittedName>
</protein>
<comment type="caution">
    <text evidence="1">The sequence shown here is derived from an EMBL/GenBank/DDBJ whole genome shotgun (WGS) entry which is preliminary data.</text>
</comment>
<name>A0A1G2SEB9_9BACT</name>